<dbReference type="PANTHER" id="PTHR45748">
    <property type="entry name" value="1-PHOSPHATIDYLINOSITOL 3-PHOSPHATE 5-KINASE-RELATED"/>
    <property type="match status" value="1"/>
</dbReference>
<dbReference type="CDD" id="cd17300">
    <property type="entry name" value="PIPKc_PIKfyve"/>
    <property type="match status" value="1"/>
</dbReference>
<dbReference type="PANTHER" id="PTHR45748:SF7">
    <property type="entry name" value="1-PHOSPHATIDYLINOSITOL 3-PHOSPHATE 5-KINASE-RELATED"/>
    <property type="match status" value="1"/>
</dbReference>
<dbReference type="InterPro" id="IPR002498">
    <property type="entry name" value="PInositol-4-P-4/5-kinase_core"/>
</dbReference>
<evidence type="ECO:0000256" key="3">
    <source>
        <dbReference type="PROSITE-ProRule" id="PRU00781"/>
    </source>
</evidence>
<feature type="domain" description="PIPK" evidence="4">
    <location>
        <begin position="1278"/>
        <end position="1612"/>
    </location>
</feature>
<dbReference type="Proteomes" id="UP001214638">
    <property type="component" value="Unassembled WGS sequence"/>
</dbReference>
<evidence type="ECO:0000259" key="4">
    <source>
        <dbReference type="PROSITE" id="PS51455"/>
    </source>
</evidence>
<accession>A0AAD9UM68</accession>
<dbReference type="PROSITE" id="PS51455">
    <property type="entry name" value="PIPK"/>
    <property type="match status" value="1"/>
</dbReference>
<dbReference type="SUPFAM" id="SSF52029">
    <property type="entry name" value="GroEL apical domain-like"/>
    <property type="match status" value="1"/>
</dbReference>
<organism evidence="5 7">
    <name type="scientific">Babesia duncani</name>
    <dbReference type="NCBI Taxonomy" id="323732"/>
    <lineage>
        <taxon>Eukaryota</taxon>
        <taxon>Sar</taxon>
        <taxon>Alveolata</taxon>
        <taxon>Apicomplexa</taxon>
        <taxon>Aconoidasida</taxon>
        <taxon>Piroplasmida</taxon>
        <taxon>Babesiidae</taxon>
        <taxon>Babesia</taxon>
    </lineage>
</organism>
<dbReference type="GeneID" id="94337254"/>
<dbReference type="GO" id="GO:0046854">
    <property type="term" value="P:phosphatidylinositol phosphate biosynthetic process"/>
    <property type="evidence" value="ECO:0007669"/>
    <property type="project" value="TreeGrafter"/>
</dbReference>
<evidence type="ECO:0000256" key="1">
    <source>
        <dbReference type="ARBA" id="ARBA00022741"/>
    </source>
</evidence>
<dbReference type="Gene3D" id="3.30.800.10">
    <property type="entry name" value="Phosphatidylinositol Phosphate Kinase II Beta"/>
    <property type="match status" value="1"/>
</dbReference>
<dbReference type="SMART" id="SM00330">
    <property type="entry name" value="PIPKc"/>
    <property type="match status" value="1"/>
</dbReference>
<comment type="caution">
    <text evidence="5">The sequence shown here is derived from an EMBL/GenBank/DDBJ whole genome shotgun (WGS) entry which is preliminary data.</text>
</comment>
<gene>
    <name evidence="6" type="ORF">BdWA1_002957</name>
    <name evidence="5" type="ORF">BdWA1_003842</name>
</gene>
<dbReference type="InterPro" id="IPR027409">
    <property type="entry name" value="GroEL-like_apical_dom_sf"/>
</dbReference>
<dbReference type="EMBL" id="JALLKP010000004">
    <property type="protein sequence ID" value="KAK2195284.1"/>
    <property type="molecule type" value="Genomic_DNA"/>
</dbReference>
<evidence type="ECO:0000313" key="5">
    <source>
        <dbReference type="EMBL" id="KAK2194693.1"/>
    </source>
</evidence>
<evidence type="ECO:0000256" key="2">
    <source>
        <dbReference type="ARBA" id="ARBA00022840"/>
    </source>
</evidence>
<dbReference type="KEGG" id="bdw:94337254"/>
<reference evidence="5" key="1">
    <citation type="journal article" date="2023" name="Nat. Microbiol.">
        <title>Babesia duncani multi-omics identifies virulence factors and drug targets.</title>
        <authorList>
            <person name="Singh P."/>
            <person name="Lonardi S."/>
            <person name="Liang Q."/>
            <person name="Vydyam P."/>
            <person name="Khabirova E."/>
            <person name="Fang T."/>
            <person name="Gihaz S."/>
            <person name="Thekkiniath J."/>
            <person name="Munshi M."/>
            <person name="Abel S."/>
            <person name="Ciampossin L."/>
            <person name="Batugedara G."/>
            <person name="Gupta M."/>
            <person name="Lu X.M."/>
            <person name="Lenz T."/>
            <person name="Chakravarty S."/>
            <person name="Cornillot E."/>
            <person name="Hu Y."/>
            <person name="Ma W."/>
            <person name="Gonzalez L.M."/>
            <person name="Sanchez S."/>
            <person name="Estrada K."/>
            <person name="Sanchez-Flores A."/>
            <person name="Montero E."/>
            <person name="Harb O.S."/>
            <person name="Le Roch K.G."/>
            <person name="Mamoun C.B."/>
        </authorList>
    </citation>
    <scope>NUCLEOTIDE SEQUENCE</scope>
    <source>
        <strain evidence="5">WA1</strain>
    </source>
</reference>
<dbReference type="GO" id="GO:0000285">
    <property type="term" value="F:1-phosphatidylinositol-3-phosphate 5-kinase activity"/>
    <property type="evidence" value="ECO:0007669"/>
    <property type="project" value="InterPro"/>
</dbReference>
<name>A0AAD9UM68_9APIC</name>
<dbReference type="InterPro" id="IPR027483">
    <property type="entry name" value="PInositol-4-P-4/5-kinase_C_sf"/>
</dbReference>
<dbReference type="Gene3D" id="3.30.810.10">
    <property type="entry name" value="2-Layer Sandwich"/>
    <property type="match status" value="1"/>
</dbReference>
<keyword evidence="3" id="KW-0808">Transferase</keyword>
<keyword evidence="3" id="KW-0418">Kinase</keyword>
<evidence type="ECO:0000313" key="7">
    <source>
        <dbReference type="Proteomes" id="UP001214638"/>
    </source>
</evidence>
<sequence length="1688" mass="195055">MTGRYKTRRRLGGLFKHKTIRLKNRYTKEFAKCVPVDSKFKKQCISNRKVIKPMKMFHILCIRNNLKDDIKIIKDDQLKLDYRTCSYFLQEYGIGIDDNILGLLEEFLYFKLQKQCMSIGLKAIITKDIIQMVLFAAIKAKRYHPQEDILQLIEILTTPRYMLQHLGIRQTSRLTLYDGICFTCTLPIQANITSYDNCRILITNSIQFIHETSDGLQGYTTMAQLENSVKLTRSLMHYLVAFKIQLVFCRNQIASELVNKFYKKGLLIIGGIEIKTLQRIALAAKCPVLNFVGADFIIKKSFGFVGHIDIVNGASCSMFKMSGFESFHGCSIILSSKYLNNDILVKCKRLLKSILFEIQGTLEQMQFVKDLEGVFNNQSGSFSQPIKNKDGTYSPITDDKLISFFTWLDLRFQLNNDKLKQTFDYNIFSNKASFTRRVPFLRYYTFKNELCGTVTLENIAVSEYSHGWFVSDFLYWYSSRLKINNCMEREGCTEGFGKHELHYESLGAGLFLRRATICSRYDLHISQSTDSCIHLFLTCKECNQQNTYVVKDLTFGCFLEMLFYSSCFLGSCGHNLFSDHSFTLMHQTFSLSFTVETITNYKIEPIYTNQFYNCTSLSISLMWTPYDNGLKRLKDMHYRASRFFDKFYGIEKLKNTSDDDGIDVKQNMFSATNVVPMLVFRSEKSQFNDARNTVFLELLNIIYNRLDKFTKMENIIDAIPCICHFSKNPINPQIYSNNNMWVYPMTFSTVAEFLQKFEHYGVFGIEPNSKFMNLINSVLRNDDNIKCKLCRRLLFESPMDFDILNWLFIFICIINGLVYKLKRLYFVVLYIIDNFNSASFMKDLIFKATDDVKFVLLQCITHLLYYKYFCPPDPMNIFMVVKCFINAILNICNNLWDSIEASPDSELINDILICDTGIDSIRILYRNASGENEIHNIDFVSSDKNDPFLLDMVNFIPTCYEIDQDTDNTELSNMENESIELVTFKKFIVNSRRFAFQCGYMLPLHSLKINANDYYNLFLKIRALIKVQNETVIASDYNVVPKPKRDVGVIIAECLNSQAYKAKIMESSLVQGKCCQLGLKMINVFPKCSNIVDLYKNCKWIIATESVAPLNKGGFLSHRILYRHLVKNIGYRHIFKCKANVNIDSVSNTSHYIIPTLHHFHMNTLASPLFGICMDNKATESLNQLIAFEQISISTKNPSNVDHCPLASSQCGFPIVYLNHETLNIKRTKWRKRHATGTLMDNFISVMFRNCYHDELPLQFIHSASIDYLYNSYCGILESIHISSCAEWEINKWVKAHEEYEFTTNTVLSVEEFDLKKTLDPDSKGVTSIGVLCRNEKYNITVYYPHIFHQLRHFSFGDDLNYIRSLCKSARMQSTAGKSGALLFVTYDQKLTLKLLNKYEMQLIVNEGPKFFRYIFSNDTLLSVPFGLYSINHLKTNTIINCLVMQNIDYFSLKKISFDLKGVSFKRFKSIPMKQSSPQSGGTPNRNVDINEMNQGTCDMIVLLDQNFKEYTGGCPLRLDCNSLDYFHTLVNNDLDLLASLDIVDYSLLLHLFPDEGFIAIGLIDFLRPYTWDKQIETIGKKLANIATGQAPTIISPREYRKRFLLFVDNIFSLSSNRNFPNEQNTQPEAAALIPKSLHYASPFLYFDGHDSNRPIYQNNSRICPQARSYLEWLLSRLQKSGGKAMNA</sequence>
<dbReference type="RefSeq" id="XP_067802127.1">
    <property type="nucleotide sequence ID" value="XM_067947976.1"/>
</dbReference>
<proteinExistence type="predicted"/>
<keyword evidence="7" id="KW-1185">Reference proteome</keyword>
<dbReference type="GO" id="GO:0005524">
    <property type="term" value="F:ATP binding"/>
    <property type="evidence" value="ECO:0007669"/>
    <property type="project" value="UniProtKB-UniRule"/>
</dbReference>
<protein>
    <submittedName>
        <fullName evidence="5">Bifunctional Phosphatidylinositol-4-phosphate 5-kinase</fullName>
    </submittedName>
</protein>
<dbReference type="InterPro" id="IPR027484">
    <property type="entry name" value="PInositol-4-P-5-kinase_N"/>
</dbReference>
<keyword evidence="1 3" id="KW-0547">Nucleotide-binding</keyword>
<keyword evidence="2 3" id="KW-0067">ATP-binding</keyword>
<evidence type="ECO:0000313" key="6">
    <source>
        <dbReference type="EMBL" id="KAK2195284.1"/>
    </source>
</evidence>
<dbReference type="Pfam" id="PF01504">
    <property type="entry name" value="PIP5K"/>
    <property type="match status" value="2"/>
</dbReference>
<dbReference type="EMBL" id="JALLKP010000061">
    <property type="protein sequence ID" value="KAK2194693.1"/>
    <property type="molecule type" value="Genomic_DNA"/>
</dbReference>
<dbReference type="GO" id="GO:0010008">
    <property type="term" value="C:endosome membrane"/>
    <property type="evidence" value="ECO:0007669"/>
    <property type="project" value="TreeGrafter"/>
</dbReference>
<dbReference type="Gene3D" id="3.50.7.10">
    <property type="entry name" value="GroEL"/>
    <property type="match status" value="1"/>
</dbReference>
<dbReference type="InterPro" id="IPR044769">
    <property type="entry name" value="PIKfyve_PIPKc"/>
</dbReference>
<dbReference type="SUPFAM" id="SSF56104">
    <property type="entry name" value="SAICAR synthase-like"/>
    <property type="match status" value="1"/>
</dbReference>